<sequence>MRRTDPTNDFRVLHEALGYDTEQLLAFTLAAVEGCWLDETDKAERMSVRAG</sequence>
<gene>
    <name evidence="1" type="ORF">GPX89_37125</name>
</gene>
<evidence type="ECO:0000313" key="1">
    <source>
        <dbReference type="EMBL" id="MVU82845.1"/>
    </source>
</evidence>
<protein>
    <submittedName>
        <fullName evidence="1">Uncharacterized protein</fullName>
    </submittedName>
</protein>
<accession>A0A7K1V867</accession>
<dbReference type="EMBL" id="WRPP01000011">
    <property type="protein sequence ID" value="MVU82845.1"/>
    <property type="molecule type" value="Genomic_DNA"/>
</dbReference>
<evidence type="ECO:0000313" key="2">
    <source>
        <dbReference type="Proteomes" id="UP000466794"/>
    </source>
</evidence>
<dbReference type="Proteomes" id="UP000466794">
    <property type="component" value="Unassembled WGS sequence"/>
</dbReference>
<proteinExistence type="predicted"/>
<name>A0A7K1V867_9NOCA</name>
<organism evidence="1 2">
    <name type="scientific">Nocardia terrae</name>
    <dbReference type="NCBI Taxonomy" id="2675851"/>
    <lineage>
        <taxon>Bacteria</taxon>
        <taxon>Bacillati</taxon>
        <taxon>Actinomycetota</taxon>
        <taxon>Actinomycetes</taxon>
        <taxon>Mycobacteriales</taxon>
        <taxon>Nocardiaceae</taxon>
        <taxon>Nocardia</taxon>
    </lineage>
</organism>
<dbReference type="RefSeq" id="WP_157392456.1">
    <property type="nucleotide sequence ID" value="NZ_WRPP01000011.1"/>
</dbReference>
<keyword evidence="2" id="KW-1185">Reference proteome</keyword>
<comment type="caution">
    <text evidence="1">The sequence shown here is derived from an EMBL/GenBank/DDBJ whole genome shotgun (WGS) entry which is preliminary data.</text>
</comment>
<reference evidence="1 2" key="1">
    <citation type="submission" date="2019-12" db="EMBL/GenBank/DDBJ databases">
        <title>Nocardia sp. nov. ET3-3 isolated from soil.</title>
        <authorList>
            <person name="Kanchanasin P."/>
            <person name="Tanasupawat S."/>
            <person name="Yuki M."/>
            <person name="Kudo T."/>
        </authorList>
    </citation>
    <scope>NUCLEOTIDE SEQUENCE [LARGE SCALE GENOMIC DNA]</scope>
    <source>
        <strain evidence="1 2">ET3-3</strain>
    </source>
</reference>
<dbReference type="AlphaFoldDB" id="A0A7K1V867"/>